<dbReference type="AlphaFoldDB" id="A0A7K3WWA1"/>
<reference evidence="4 5" key="1">
    <citation type="submission" date="2020-02" db="EMBL/GenBank/DDBJ databases">
        <title>Out from the shadows clarifying the taxonomy of the family Cryomorphaceae and related taxa by utilizing the GTDB taxonomic framework.</title>
        <authorList>
            <person name="Bowman J.P."/>
        </authorList>
    </citation>
    <scope>NUCLEOTIDE SEQUENCE [LARGE SCALE GENOMIC DNA]</scope>
    <source>
        <strain evidence="4 5">QSSC 1-22</strain>
    </source>
</reference>
<comment type="function">
    <text evidence="3">Required for rescue of stalled ribosomes mediated by trans-translation. Binds to transfer-messenger RNA (tmRNA), required for stable association of tmRNA with ribosomes. tmRNA and SmpB together mimic tRNA shape, replacing the anticodon stem-loop with SmpB. tmRNA is encoded by the ssrA gene; the 2 termini fold to resemble tRNA(Ala) and it encodes a 'tag peptide', a short internal open reading frame. During trans-translation Ala-aminoacylated tmRNA acts like a tRNA, entering the A-site of stalled ribosomes, displacing the stalled mRNA. The ribosome then switches to translate the ORF on the tmRNA; the nascent peptide is terminated with the 'tag peptide' encoded by the tmRNA and targeted for degradation. The ribosome is freed to recommence translation, which seems to be the essential function of trans-translation.</text>
</comment>
<dbReference type="InterPro" id="IPR023620">
    <property type="entry name" value="SmpB"/>
</dbReference>
<name>A0A7K3WWA1_9FLAO</name>
<comment type="similarity">
    <text evidence="3">Belongs to the SmpB family.</text>
</comment>
<dbReference type="Gene3D" id="2.40.280.10">
    <property type="match status" value="1"/>
</dbReference>
<dbReference type="RefSeq" id="WP_163287271.1">
    <property type="nucleotide sequence ID" value="NZ_JAAGVY010000087.1"/>
</dbReference>
<dbReference type="Pfam" id="PF01668">
    <property type="entry name" value="SmpB"/>
    <property type="match status" value="1"/>
</dbReference>
<dbReference type="PROSITE" id="PS01317">
    <property type="entry name" value="SSRP"/>
    <property type="match status" value="1"/>
</dbReference>
<evidence type="ECO:0000256" key="3">
    <source>
        <dbReference type="HAMAP-Rule" id="MF_00023"/>
    </source>
</evidence>
<dbReference type="InterPro" id="IPR000037">
    <property type="entry name" value="SsrA-bd_prot"/>
</dbReference>
<organism evidence="4 5">
    <name type="scientific">Cryomorpha ignava</name>
    <dbReference type="NCBI Taxonomy" id="101383"/>
    <lineage>
        <taxon>Bacteria</taxon>
        <taxon>Pseudomonadati</taxon>
        <taxon>Bacteroidota</taxon>
        <taxon>Flavobacteriia</taxon>
        <taxon>Flavobacteriales</taxon>
        <taxon>Cryomorphaceae</taxon>
        <taxon>Cryomorpha</taxon>
    </lineage>
</organism>
<dbReference type="GO" id="GO:0070929">
    <property type="term" value="P:trans-translation"/>
    <property type="evidence" value="ECO:0007669"/>
    <property type="project" value="UniProtKB-UniRule"/>
</dbReference>
<evidence type="ECO:0000313" key="4">
    <source>
        <dbReference type="EMBL" id="NEN25828.1"/>
    </source>
</evidence>
<dbReference type="GO" id="GO:0005829">
    <property type="term" value="C:cytosol"/>
    <property type="evidence" value="ECO:0007669"/>
    <property type="project" value="TreeGrafter"/>
</dbReference>
<dbReference type="PANTHER" id="PTHR30308:SF2">
    <property type="entry name" value="SSRA-BINDING PROTEIN"/>
    <property type="match status" value="1"/>
</dbReference>
<dbReference type="GO" id="GO:0003723">
    <property type="term" value="F:RNA binding"/>
    <property type="evidence" value="ECO:0007669"/>
    <property type="project" value="UniProtKB-UniRule"/>
</dbReference>
<keyword evidence="5" id="KW-1185">Reference proteome</keyword>
<evidence type="ECO:0000256" key="2">
    <source>
        <dbReference type="ARBA" id="ARBA00022884"/>
    </source>
</evidence>
<proteinExistence type="inferred from homology"/>
<dbReference type="SUPFAM" id="SSF74982">
    <property type="entry name" value="Small protein B (SmpB)"/>
    <property type="match status" value="1"/>
</dbReference>
<dbReference type="NCBIfam" id="TIGR00086">
    <property type="entry name" value="smpB"/>
    <property type="match status" value="1"/>
</dbReference>
<dbReference type="GO" id="GO:0070930">
    <property type="term" value="P:trans-translation-dependent protein tagging"/>
    <property type="evidence" value="ECO:0007669"/>
    <property type="project" value="TreeGrafter"/>
</dbReference>
<evidence type="ECO:0000256" key="1">
    <source>
        <dbReference type="ARBA" id="ARBA00022490"/>
    </source>
</evidence>
<gene>
    <name evidence="3 4" type="primary">smpB</name>
    <name evidence="4" type="ORF">G3O08_20265</name>
</gene>
<dbReference type="CDD" id="cd09294">
    <property type="entry name" value="SmpB"/>
    <property type="match status" value="1"/>
</dbReference>
<comment type="caution">
    <text evidence="4">The sequence shown here is derived from an EMBL/GenBank/DDBJ whole genome shotgun (WGS) entry which is preliminary data.</text>
</comment>
<sequence length="149" mass="17150">MGSQVNIKNKKASFEYELIDKFEAGIQLTGAEIKSVRAGKASIMEAYCFFKNSELWIKSMHISPYEPASYNNTPPTRDRKLLLNRKEIENLEKELKNKGLTIIPIRVYLADSGYAKVQIALARGKKMYDKRNDLKDKDDKRAMDRAMKI</sequence>
<comment type="subcellular location">
    <subcellularLocation>
        <location evidence="3">Cytoplasm</location>
    </subcellularLocation>
    <text evidence="3">The tmRNA-SmpB complex associates with stalled 70S ribosomes.</text>
</comment>
<dbReference type="InterPro" id="IPR020081">
    <property type="entry name" value="SsrA-bd_prot_CS"/>
</dbReference>
<keyword evidence="2 3" id="KW-0694">RNA-binding</keyword>
<dbReference type="EMBL" id="JAAGVY010000087">
    <property type="protein sequence ID" value="NEN25828.1"/>
    <property type="molecule type" value="Genomic_DNA"/>
</dbReference>
<evidence type="ECO:0000313" key="5">
    <source>
        <dbReference type="Proteomes" id="UP000486602"/>
    </source>
</evidence>
<protein>
    <recommendedName>
        <fullName evidence="3">SsrA-binding protein</fullName>
    </recommendedName>
    <alternativeName>
        <fullName evidence="3">Small protein B</fullName>
    </alternativeName>
</protein>
<dbReference type="PANTHER" id="PTHR30308">
    <property type="entry name" value="TMRNA-BINDING COMPONENT OF TRANS-TRANSLATION TAGGING COMPLEX"/>
    <property type="match status" value="1"/>
</dbReference>
<dbReference type="HAMAP" id="MF_00023">
    <property type="entry name" value="SmpB"/>
    <property type="match status" value="1"/>
</dbReference>
<keyword evidence="1 3" id="KW-0963">Cytoplasm</keyword>
<accession>A0A7K3WWA1</accession>
<dbReference type="Proteomes" id="UP000486602">
    <property type="component" value="Unassembled WGS sequence"/>
</dbReference>
<dbReference type="NCBIfam" id="NF003843">
    <property type="entry name" value="PRK05422.1"/>
    <property type="match status" value="1"/>
</dbReference>